<comment type="similarity">
    <text evidence="1 5">Belongs to the bacterial ribosomal protein bL33 family.</text>
</comment>
<accession>A0A0F6W5M7</accession>
<dbReference type="InterPro" id="IPR018264">
    <property type="entry name" value="Ribosomal_bL33_CS"/>
</dbReference>
<dbReference type="GO" id="GO:0005737">
    <property type="term" value="C:cytoplasm"/>
    <property type="evidence" value="ECO:0007669"/>
    <property type="project" value="UniProtKB-ARBA"/>
</dbReference>
<evidence type="ECO:0000256" key="5">
    <source>
        <dbReference type="HAMAP-Rule" id="MF_00294"/>
    </source>
</evidence>
<dbReference type="InterPro" id="IPR001705">
    <property type="entry name" value="Ribosomal_bL33"/>
</dbReference>
<dbReference type="GO" id="GO:0003735">
    <property type="term" value="F:structural constituent of ribosome"/>
    <property type="evidence" value="ECO:0007669"/>
    <property type="project" value="InterPro"/>
</dbReference>
<dbReference type="Gene3D" id="2.20.28.120">
    <property type="entry name" value="Ribosomal protein L33"/>
    <property type="match status" value="1"/>
</dbReference>
<dbReference type="GO" id="GO:0005840">
    <property type="term" value="C:ribosome"/>
    <property type="evidence" value="ECO:0007669"/>
    <property type="project" value="UniProtKB-KW"/>
</dbReference>
<evidence type="ECO:0000256" key="1">
    <source>
        <dbReference type="ARBA" id="ARBA00007596"/>
    </source>
</evidence>
<dbReference type="HAMAP" id="MF_00294">
    <property type="entry name" value="Ribosomal_bL33"/>
    <property type="match status" value="1"/>
</dbReference>
<evidence type="ECO:0000256" key="2">
    <source>
        <dbReference type="ARBA" id="ARBA00022980"/>
    </source>
</evidence>
<dbReference type="InterPro" id="IPR011332">
    <property type="entry name" value="Ribosomal_zn-bd"/>
</dbReference>
<dbReference type="InterPro" id="IPR038584">
    <property type="entry name" value="Ribosomal_bL33_sf"/>
</dbReference>
<keyword evidence="3 5" id="KW-0687">Ribonucleoprotein</keyword>
<keyword evidence="7" id="KW-1185">Reference proteome</keyword>
<organism evidence="6 7">
    <name type="scientific">Sandaracinus amylolyticus</name>
    <dbReference type="NCBI Taxonomy" id="927083"/>
    <lineage>
        <taxon>Bacteria</taxon>
        <taxon>Pseudomonadati</taxon>
        <taxon>Myxococcota</taxon>
        <taxon>Polyangia</taxon>
        <taxon>Polyangiales</taxon>
        <taxon>Sandaracinaceae</taxon>
        <taxon>Sandaracinus</taxon>
    </lineage>
</organism>
<evidence type="ECO:0000256" key="4">
    <source>
        <dbReference type="ARBA" id="ARBA00035176"/>
    </source>
</evidence>
<name>A0A0F6W5M7_9BACT</name>
<proteinExistence type="inferred from homology"/>
<dbReference type="OrthoDB" id="21586at2"/>
<dbReference type="PROSITE" id="PS00582">
    <property type="entry name" value="RIBOSOMAL_L33"/>
    <property type="match status" value="1"/>
</dbReference>
<dbReference type="AlphaFoldDB" id="A0A0F6W5M7"/>
<dbReference type="STRING" id="927083.DB32_005255"/>
<evidence type="ECO:0000313" key="7">
    <source>
        <dbReference type="Proteomes" id="UP000034883"/>
    </source>
</evidence>
<dbReference type="SUPFAM" id="SSF57829">
    <property type="entry name" value="Zn-binding ribosomal proteins"/>
    <property type="match status" value="1"/>
</dbReference>
<evidence type="ECO:0000313" key="6">
    <source>
        <dbReference type="EMBL" id="AKF08106.1"/>
    </source>
</evidence>
<dbReference type="KEGG" id="samy:DB32_005255"/>
<dbReference type="Pfam" id="PF00471">
    <property type="entry name" value="Ribosomal_L33"/>
    <property type="match status" value="1"/>
</dbReference>
<dbReference type="NCBIfam" id="NF001860">
    <property type="entry name" value="PRK00595.1"/>
    <property type="match status" value="1"/>
</dbReference>
<keyword evidence="2 5" id="KW-0689">Ribosomal protein</keyword>
<gene>
    <name evidence="5" type="primary">rpmG</name>
    <name evidence="6" type="ORF">DB32_005255</name>
</gene>
<reference evidence="6 7" key="1">
    <citation type="submission" date="2015-03" db="EMBL/GenBank/DDBJ databases">
        <title>Genome assembly of Sandaracinus amylolyticus DSM 53668.</title>
        <authorList>
            <person name="Sharma G."/>
            <person name="Subramanian S."/>
        </authorList>
    </citation>
    <scope>NUCLEOTIDE SEQUENCE [LARGE SCALE GENOMIC DNA]</scope>
    <source>
        <strain evidence="6 7">DSM 53668</strain>
    </source>
</reference>
<dbReference type="RefSeq" id="WP_053235288.1">
    <property type="nucleotide sequence ID" value="NZ_CP011125.1"/>
</dbReference>
<dbReference type="Proteomes" id="UP000034883">
    <property type="component" value="Chromosome"/>
</dbReference>
<dbReference type="NCBIfam" id="NF001764">
    <property type="entry name" value="PRK00504.1"/>
    <property type="match status" value="1"/>
</dbReference>
<dbReference type="GO" id="GO:1990904">
    <property type="term" value="C:ribonucleoprotein complex"/>
    <property type="evidence" value="ECO:0007669"/>
    <property type="project" value="UniProtKB-KW"/>
</dbReference>
<dbReference type="GO" id="GO:0006412">
    <property type="term" value="P:translation"/>
    <property type="evidence" value="ECO:0007669"/>
    <property type="project" value="UniProtKB-UniRule"/>
</dbReference>
<evidence type="ECO:0000256" key="3">
    <source>
        <dbReference type="ARBA" id="ARBA00023274"/>
    </source>
</evidence>
<dbReference type="EMBL" id="CP011125">
    <property type="protein sequence ID" value="AKF08106.1"/>
    <property type="molecule type" value="Genomic_DNA"/>
</dbReference>
<sequence>MRDLIKLTCEQCGRANYHTSKNKRTMPEKFVIKKFCAACRTHKPHKEGKISKG</sequence>
<protein>
    <recommendedName>
        <fullName evidence="4 5">Large ribosomal subunit protein bL33</fullName>
    </recommendedName>
</protein>
<dbReference type="NCBIfam" id="TIGR01023">
    <property type="entry name" value="rpmG_bact"/>
    <property type="match status" value="1"/>
</dbReference>